<dbReference type="InterPro" id="IPR007048">
    <property type="entry name" value="IraD/Gp25-like"/>
</dbReference>
<sequence length="174" mass="17618">MSGDLIGTGPGTISGAGTSAAATSAATSASTSTSTDALVGRGWAYPAAVAADGTIALIGGTPDIERSIELILTTAPGERPMRPDFGCGVHALVFAPADAATAGRLADAVQTALDRWEPRIVVDLVEVTADDLTQGLLYIDVQYTIRATNSPRNLVFPFYTLPGEPANASGGAAQ</sequence>
<gene>
    <name evidence="2" type="ORF">GCM10009839_06340</name>
</gene>
<proteinExistence type="predicted"/>
<name>A0ABN2TMN3_9ACTN</name>
<organism evidence="2 3">
    <name type="scientific">Catenulispora yoronensis</name>
    <dbReference type="NCBI Taxonomy" id="450799"/>
    <lineage>
        <taxon>Bacteria</taxon>
        <taxon>Bacillati</taxon>
        <taxon>Actinomycetota</taxon>
        <taxon>Actinomycetes</taxon>
        <taxon>Catenulisporales</taxon>
        <taxon>Catenulisporaceae</taxon>
        <taxon>Catenulispora</taxon>
    </lineage>
</organism>
<evidence type="ECO:0000259" key="1">
    <source>
        <dbReference type="Pfam" id="PF04965"/>
    </source>
</evidence>
<dbReference type="RefSeq" id="WP_344663942.1">
    <property type="nucleotide sequence ID" value="NZ_BAAAQN010000003.1"/>
</dbReference>
<comment type="caution">
    <text evidence="2">The sequence shown here is derived from an EMBL/GenBank/DDBJ whole genome shotgun (WGS) entry which is preliminary data.</text>
</comment>
<dbReference type="EMBL" id="BAAAQN010000003">
    <property type="protein sequence ID" value="GAA2014185.1"/>
    <property type="molecule type" value="Genomic_DNA"/>
</dbReference>
<reference evidence="3" key="1">
    <citation type="journal article" date="2019" name="Int. J. Syst. Evol. Microbiol.">
        <title>The Global Catalogue of Microorganisms (GCM) 10K type strain sequencing project: providing services to taxonomists for standard genome sequencing and annotation.</title>
        <authorList>
            <consortium name="The Broad Institute Genomics Platform"/>
            <consortium name="The Broad Institute Genome Sequencing Center for Infectious Disease"/>
            <person name="Wu L."/>
            <person name="Ma J."/>
        </authorList>
    </citation>
    <scope>NUCLEOTIDE SEQUENCE [LARGE SCALE GENOMIC DNA]</scope>
    <source>
        <strain evidence="3">JCM 16014</strain>
    </source>
</reference>
<dbReference type="Proteomes" id="UP001500751">
    <property type="component" value="Unassembled WGS sequence"/>
</dbReference>
<evidence type="ECO:0000313" key="3">
    <source>
        <dbReference type="Proteomes" id="UP001500751"/>
    </source>
</evidence>
<protein>
    <recommendedName>
        <fullName evidence="1">IraD/Gp25-like domain-containing protein</fullName>
    </recommendedName>
</protein>
<dbReference type="Gene3D" id="3.10.450.40">
    <property type="match status" value="1"/>
</dbReference>
<feature type="domain" description="IraD/Gp25-like" evidence="1">
    <location>
        <begin position="63"/>
        <end position="149"/>
    </location>
</feature>
<dbReference type="SUPFAM" id="SSF160719">
    <property type="entry name" value="gpW/gp25-like"/>
    <property type="match status" value="1"/>
</dbReference>
<accession>A0ABN2TMN3</accession>
<keyword evidence="3" id="KW-1185">Reference proteome</keyword>
<dbReference type="Pfam" id="PF04965">
    <property type="entry name" value="GPW_gp25"/>
    <property type="match status" value="1"/>
</dbReference>
<evidence type="ECO:0000313" key="2">
    <source>
        <dbReference type="EMBL" id="GAA2014185.1"/>
    </source>
</evidence>